<name>W0JI88_9EURY</name>
<dbReference type="OrthoDB" id="327186at2157"/>
<protein>
    <recommendedName>
        <fullName evidence="4">Transporter</fullName>
    </recommendedName>
</protein>
<dbReference type="AlphaFoldDB" id="W0JI88"/>
<feature type="transmembrane region" description="Helical" evidence="1">
    <location>
        <begin position="12"/>
        <end position="36"/>
    </location>
</feature>
<evidence type="ECO:0000313" key="2">
    <source>
        <dbReference type="EMBL" id="AHF98435.1"/>
    </source>
</evidence>
<keyword evidence="1" id="KW-1133">Transmembrane helix</keyword>
<evidence type="ECO:0000313" key="3">
    <source>
        <dbReference type="Proteomes" id="UP000019024"/>
    </source>
</evidence>
<gene>
    <name evidence="2" type="ORF">HALLA_05620</name>
</gene>
<dbReference type="GeneID" id="25143984"/>
<keyword evidence="3" id="KW-1185">Reference proteome</keyword>
<feature type="transmembrane region" description="Helical" evidence="1">
    <location>
        <begin position="42"/>
        <end position="63"/>
    </location>
</feature>
<keyword evidence="1" id="KW-0812">Transmembrane</keyword>
<dbReference type="STRING" id="797299.HALLA_05620"/>
<dbReference type="KEGG" id="hlr:HALLA_05620"/>
<evidence type="ECO:0008006" key="4">
    <source>
        <dbReference type="Google" id="ProtNLM"/>
    </source>
</evidence>
<dbReference type="HOGENOM" id="CLU_200168_0_0_2"/>
<keyword evidence="1" id="KW-0472">Membrane</keyword>
<evidence type="ECO:0000256" key="1">
    <source>
        <dbReference type="SAM" id="Phobius"/>
    </source>
</evidence>
<dbReference type="Proteomes" id="UP000019024">
    <property type="component" value="Chromosome"/>
</dbReference>
<sequence length="72" mass="7932">MRSVLESDTRFYYAVGVLTLAVFVLAVIAVTTLNSIELGSQGLFGLLVGFGFFMLVFFVSIAIHRLEDLEDV</sequence>
<proteinExistence type="predicted"/>
<organism evidence="2 3">
    <name type="scientific">Halostagnicola larsenii XH-48</name>
    <dbReference type="NCBI Taxonomy" id="797299"/>
    <lineage>
        <taxon>Archaea</taxon>
        <taxon>Methanobacteriati</taxon>
        <taxon>Methanobacteriota</taxon>
        <taxon>Stenosarchaea group</taxon>
        <taxon>Halobacteria</taxon>
        <taxon>Halobacteriales</taxon>
        <taxon>Natrialbaceae</taxon>
        <taxon>Halostagnicola</taxon>
    </lineage>
</organism>
<dbReference type="eggNOG" id="arCOG11070">
    <property type="taxonomic scope" value="Archaea"/>
</dbReference>
<dbReference type="RefSeq" id="WP_049951622.1">
    <property type="nucleotide sequence ID" value="NZ_CP007055.1"/>
</dbReference>
<dbReference type="EMBL" id="CP007055">
    <property type="protein sequence ID" value="AHF98435.1"/>
    <property type="molecule type" value="Genomic_DNA"/>
</dbReference>
<accession>W0JI88</accession>
<reference evidence="2 3" key="1">
    <citation type="submission" date="2014-01" db="EMBL/GenBank/DDBJ databases">
        <authorList>
            <consortium name="DOE Joint Genome Institute"/>
            <person name="Anderson I."/>
            <person name="Huntemann M."/>
            <person name="Han J."/>
            <person name="Chen A."/>
            <person name="Kyrpides N."/>
            <person name="Mavromatis K."/>
            <person name="Markowitz V."/>
            <person name="Palaniappan K."/>
            <person name="Ivanova N."/>
            <person name="Schaumberg A."/>
            <person name="Pati A."/>
            <person name="Liolios K."/>
            <person name="Nordberg H.P."/>
            <person name="Cantor M.N."/>
            <person name="Hua S.X."/>
            <person name="Woyke T."/>
        </authorList>
    </citation>
    <scope>NUCLEOTIDE SEQUENCE [LARGE SCALE GENOMIC DNA]</scope>
    <source>
        <strain evidence="2 3">XH-48</strain>
    </source>
</reference>